<dbReference type="OrthoDB" id="9774675at2"/>
<evidence type="ECO:0000256" key="8">
    <source>
        <dbReference type="ARBA" id="ARBA00031986"/>
    </source>
</evidence>
<dbReference type="EMBL" id="CP014671">
    <property type="protein sequence ID" value="ANX04337.1"/>
    <property type="molecule type" value="Genomic_DNA"/>
</dbReference>
<proteinExistence type="inferred from homology"/>
<evidence type="ECO:0000256" key="6">
    <source>
        <dbReference type="ARBA" id="ARBA00022827"/>
    </source>
</evidence>
<accession>A0A1B1YUE6</accession>
<evidence type="ECO:0000259" key="10">
    <source>
        <dbReference type="Pfam" id="PF01593"/>
    </source>
</evidence>
<comment type="cofactor">
    <cofactor evidence="1">
        <name>FAD</name>
        <dbReference type="ChEBI" id="CHEBI:57692"/>
    </cofactor>
</comment>
<dbReference type="KEGG" id="gbi:PG2T_09220"/>
<dbReference type="GO" id="GO:0016627">
    <property type="term" value="F:oxidoreductase activity, acting on the CH-CH group of donors"/>
    <property type="evidence" value="ECO:0007669"/>
    <property type="project" value="UniProtKB-ARBA"/>
</dbReference>
<gene>
    <name evidence="11" type="ORF">PG2T_09220</name>
</gene>
<protein>
    <recommendedName>
        <fullName evidence="8">Phytoene dehydrogenase</fullName>
    </recommendedName>
</protein>
<keyword evidence="6" id="KW-0274">FAD</keyword>
<dbReference type="InterPro" id="IPR036188">
    <property type="entry name" value="FAD/NAD-bd_sf"/>
</dbReference>
<evidence type="ECO:0000256" key="5">
    <source>
        <dbReference type="ARBA" id="ARBA00022746"/>
    </source>
</evidence>
<dbReference type="Gene3D" id="3.50.50.60">
    <property type="entry name" value="FAD/NAD(P)-binding domain"/>
    <property type="match status" value="2"/>
</dbReference>
<dbReference type="NCBIfam" id="TIGR02734">
    <property type="entry name" value="crtI_fam"/>
    <property type="match status" value="1"/>
</dbReference>
<dbReference type="InterPro" id="IPR014105">
    <property type="entry name" value="Carotenoid/retinoid_OxRdtase"/>
</dbReference>
<feature type="domain" description="Amine oxidase" evidence="10">
    <location>
        <begin position="14"/>
        <end position="484"/>
    </location>
</feature>
<dbReference type="GO" id="GO:0016117">
    <property type="term" value="P:carotenoid biosynthetic process"/>
    <property type="evidence" value="ECO:0007669"/>
    <property type="project" value="UniProtKB-KW"/>
</dbReference>
<dbReference type="PANTHER" id="PTHR43734">
    <property type="entry name" value="PHYTOENE DESATURASE"/>
    <property type="match status" value="1"/>
</dbReference>
<evidence type="ECO:0000256" key="7">
    <source>
        <dbReference type="ARBA" id="ARBA00023002"/>
    </source>
</evidence>
<comment type="similarity">
    <text evidence="3 9">Belongs to the carotenoid/retinoid oxidoreductase family.</text>
</comment>
<evidence type="ECO:0000256" key="9">
    <source>
        <dbReference type="RuleBase" id="RU362075"/>
    </source>
</evidence>
<dbReference type="Pfam" id="PF01593">
    <property type="entry name" value="Amino_oxidase"/>
    <property type="match status" value="1"/>
</dbReference>
<dbReference type="PANTHER" id="PTHR43734:SF3">
    <property type="entry name" value="B-CAROTENE KETOLASE"/>
    <property type="match status" value="1"/>
</dbReference>
<reference evidence="12" key="1">
    <citation type="submission" date="2016-03" db="EMBL/GenBank/DDBJ databases">
        <title>Complete genome sequence of Solimmundus cernigliae, representing a novel lineage of polycyclic aromatic hydrocarbon degraders within the Gammaproteobacteria.</title>
        <authorList>
            <person name="Singleton D.R."/>
            <person name="Dickey A.N."/>
            <person name="Scholl E.H."/>
            <person name="Wright F.A."/>
            <person name="Aitken M.D."/>
        </authorList>
    </citation>
    <scope>NUCLEOTIDE SEQUENCE [LARGE SCALE GENOMIC DNA]</scope>
    <source>
        <strain evidence="12">TR3.2</strain>
    </source>
</reference>
<keyword evidence="7 9" id="KW-0560">Oxidoreductase</keyword>
<keyword evidence="4" id="KW-0285">Flavoprotein</keyword>
<evidence type="ECO:0000256" key="2">
    <source>
        <dbReference type="ARBA" id="ARBA00004829"/>
    </source>
</evidence>
<sequence length="494" mass="55068">MAEQHAAVIGSGFGGLAAAIRLQARGISTTLFEARDLPGGRAYTFSEGGHVFDMGPTLVTAPQCLEELFALAGARLHERVELLPLDPFYRLQWEDGTHFEAFADPEQLAQEIERIAPGDGPGYARFARYSEAVYREGYENLAGAPFVTLASMLRSLPKLVGLRAERSVYGAVRRHVRSDKLRQALSFHPLFVGGDPFATSAIYALINHLERTHGVWFVRGGTHALVRAMVALFEELGGELRLSCPVHSARLDGRHHCLTHAGGEQRFDLVVSNADVMHTYSRLYGQLPRGRRMARRLARSRWSMGLFVLYFGTDRLYRDQVRHHTILFGPRYRELVREIFNGHHLPDDFSLYLHAPTVTDPQLAPPGGDTFYALSPVPHLGNADIDWDRVGAEYAERILAYLEAHAMPGLRAHVTVKRWMTPRDFERELGAFHGNGFSLAPVLWQSAYLRPHNRDRHIPGLYLVGAGTHPGAGMPGVINSAKAAMTLVDEDFPR</sequence>
<dbReference type="InterPro" id="IPR008150">
    <property type="entry name" value="Phytoene_DH_bac_CS"/>
</dbReference>
<dbReference type="Proteomes" id="UP000092952">
    <property type="component" value="Chromosome"/>
</dbReference>
<evidence type="ECO:0000256" key="4">
    <source>
        <dbReference type="ARBA" id="ARBA00022630"/>
    </source>
</evidence>
<dbReference type="SUPFAM" id="SSF51905">
    <property type="entry name" value="FAD/NAD(P)-binding domain"/>
    <property type="match status" value="1"/>
</dbReference>
<dbReference type="RefSeq" id="WP_068804439.1">
    <property type="nucleotide sequence ID" value="NZ_CP014671.1"/>
</dbReference>
<evidence type="ECO:0000256" key="1">
    <source>
        <dbReference type="ARBA" id="ARBA00001974"/>
    </source>
</evidence>
<keyword evidence="5 9" id="KW-0125">Carotenoid biosynthesis</keyword>
<keyword evidence="12" id="KW-1185">Reference proteome</keyword>
<dbReference type="InterPro" id="IPR002937">
    <property type="entry name" value="Amino_oxidase"/>
</dbReference>
<dbReference type="InParanoid" id="A0A1B1YUE6"/>
<evidence type="ECO:0000313" key="12">
    <source>
        <dbReference type="Proteomes" id="UP000092952"/>
    </source>
</evidence>
<dbReference type="PROSITE" id="PS00982">
    <property type="entry name" value="PHYTOENE_DH"/>
    <property type="match status" value="1"/>
</dbReference>
<organism evidence="11 12">
    <name type="scientific">Immundisolibacter cernigliae</name>
    <dbReference type="NCBI Taxonomy" id="1810504"/>
    <lineage>
        <taxon>Bacteria</taxon>
        <taxon>Pseudomonadati</taxon>
        <taxon>Pseudomonadota</taxon>
        <taxon>Gammaproteobacteria</taxon>
        <taxon>Immundisolibacterales</taxon>
        <taxon>Immundisolibacteraceae</taxon>
        <taxon>Immundisolibacter</taxon>
    </lineage>
</organism>
<dbReference type="STRING" id="1810504.PG2T_09220"/>
<name>A0A1B1YUE6_9GAMM</name>
<dbReference type="AlphaFoldDB" id="A0A1B1YUE6"/>
<comment type="pathway">
    <text evidence="2 9">Carotenoid biosynthesis.</text>
</comment>
<evidence type="ECO:0000256" key="3">
    <source>
        <dbReference type="ARBA" id="ARBA00006046"/>
    </source>
</evidence>
<evidence type="ECO:0000313" key="11">
    <source>
        <dbReference type="EMBL" id="ANX04337.1"/>
    </source>
</evidence>
<dbReference type="FunFam" id="3.50.50.60:FF:000378">
    <property type="entry name" value="Phytoene desaturase"/>
    <property type="match status" value="1"/>
</dbReference>